<feature type="compositionally biased region" description="Basic and acidic residues" evidence="15">
    <location>
        <begin position="670"/>
        <end position="685"/>
    </location>
</feature>
<dbReference type="SUPFAM" id="SSF82199">
    <property type="entry name" value="SET domain"/>
    <property type="match status" value="1"/>
</dbReference>
<protein>
    <recommendedName>
        <fullName evidence="5">Histone-lysine N-methyltransferase SET9</fullName>
        <ecNumber evidence="12">2.1.1.372</ecNumber>
    </recommendedName>
    <alternativeName>
        <fullName evidence="4">Histone-lysine N-methyltransferase set9</fullName>
    </alternativeName>
    <alternativeName>
        <fullName evidence="13">SET domain protein 9</fullName>
    </alternativeName>
</protein>
<dbReference type="PROSITE" id="PS50280">
    <property type="entry name" value="SET"/>
    <property type="match status" value="1"/>
</dbReference>
<dbReference type="PANTHER" id="PTHR12977:SF4">
    <property type="entry name" value="HISTONE-LYSINE N-METHYLTRANSFERASE KMT5B"/>
    <property type="match status" value="1"/>
</dbReference>
<keyword evidence="11" id="KW-0539">Nucleus</keyword>
<organism evidence="17 18">
    <name type="scientific">Lasiosphaeris hirsuta</name>
    <dbReference type="NCBI Taxonomy" id="260670"/>
    <lineage>
        <taxon>Eukaryota</taxon>
        <taxon>Fungi</taxon>
        <taxon>Dikarya</taxon>
        <taxon>Ascomycota</taxon>
        <taxon>Pezizomycotina</taxon>
        <taxon>Sordariomycetes</taxon>
        <taxon>Sordariomycetidae</taxon>
        <taxon>Sordariales</taxon>
        <taxon>Lasiosphaeriaceae</taxon>
        <taxon>Lasiosphaeris</taxon>
    </lineage>
</organism>
<dbReference type="Gene3D" id="2.170.270.10">
    <property type="entry name" value="SET domain"/>
    <property type="match status" value="1"/>
</dbReference>
<dbReference type="SMART" id="SM00317">
    <property type="entry name" value="SET"/>
    <property type="match status" value="1"/>
</dbReference>
<comment type="subcellular location">
    <subcellularLocation>
        <location evidence="3">Chromosome</location>
    </subcellularLocation>
    <subcellularLocation>
        <location evidence="2">Nucleus</location>
    </subcellularLocation>
</comment>
<evidence type="ECO:0000256" key="9">
    <source>
        <dbReference type="ARBA" id="ARBA00022691"/>
    </source>
</evidence>
<comment type="catalytic activity">
    <reaction evidence="14">
        <text>L-lysyl(20)-[histone H4] + 3 S-adenosyl-L-methionine = N(6),N(6),N(6)-trimethyl-L-lysyl(20)-[histone H4] + 3 S-adenosyl-L-homocysteine + 3 H(+)</text>
        <dbReference type="Rhea" id="RHEA:64456"/>
        <dbReference type="Rhea" id="RHEA-COMP:15554"/>
        <dbReference type="Rhea" id="RHEA-COMP:15998"/>
        <dbReference type="ChEBI" id="CHEBI:15378"/>
        <dbReference type="ChEBI" id="CHEBI:29969"/>
        <dbReference type="ChEBI" id="CHEBI:57856"/>
        <dbReference type="ChEBI" id="CHEBI:59789"/>
        <dbReference type="ChEBI" id="CHEBI:61961"/>
        <dbReference type="EC" id="2.1.1.372"/>
    </reaction>
</comment>
<dbReference type="AlphaFoldDB" id="A0AA40A9W1"/>
<evidence type="ECO:0000256" key="1">
    <source>
        <dbReference type="ARBA" id="ARBA00001984"/>
    </source>
</evidence>
<dbReference type="InterPro" id="IPR025783">
    <property type="entry name" value="Set9_fungi"/>
</dbReference>
<evidence type="ECO:0000256" key="7">
    <source>
        <dbReference type="ARBA" id="ARBA00022603"/>
    </source>
</evidence>
<evidence type="ECO:0000256" key="13">
    <source>
        <dbReference type="ARBA" id="ARBA00030653"/>
    </source>
</evidence>
<keyword evidence="8" id="KW-0808">Transferase</keyword>
<evidence type="ECO:0000256" key="10">
    <source>
        <dbReference type="ARBA" id="ARBA00022853"/>
    </source>
</evidence>
<feature type="compositionally biased region" description="Low complexity" evidence="15">
    <location>
        <begin position="368"/>
        <end position="391"/>
    </location>
</feature>
<dbReference type="GO" id="GO:0005694">
    <property type="term" value="C:chromosome"/>
    <property type="evidence" value="ECO:0007669"/>
    <property type="project" value="UniProtKB-SubCell"/>
</dbReference>
<dbReference type="Gene3D" id="1.10.10.1700">
    <property type="entry name" value="Histone-lysine N-methyltransferase"/>
    <property type="match status" value="1"/>
</dbReference>
<dbReference type="PROSITE" id="PS51567">
    <property type="entry name" value="SAM_MT43_SUVAR420_1"/>
    <property type="match status" value="1"/>
</dbReference>
<evidence type="ECO:0000256" key="2">
    <source>
        <dbReference type="ARBA" id="ARBA00004123"/>
    </source>
</evidence>
<comment type="caution">
    <text evidence="17">The sequence shown here is derived from an EMBL/GenBank/DDBJ whole genome shotgun (WGS) entry which is preliminary data.</text>
</comment>
<dbReference type="EC" id="2.1.1.372" evidence="12"/>
<keyword evidence="9" id="KW-0949">S-adenosyl-L-methionine</keyword>
<dbReference type="Proteomes" id="UP001172102">
    <property type="component" value="Unassembled WGS sequence"/>
</dbReference>
<dbReference type="GO" id="GO:0005634">
    <property type="term" value="C:nucleus"/>
    <property type="evidence" value="ECO:0007669"/>
    <property type="project" value="UniProtKB-SubCell"/>
</dbReference>
<dbReference type="InterPro" id="IPR046341">
    <property type="entry name" value="SET_dom_sf"/>
</dbReference>
<evidence type="ECO:0000256" key="3">
    <source>
        <dbReference type="ARBA" id="ARBA00004286"/>
    </source>
</evidence>
<evidence type="ECO:0000259" key="16">
    <source>
        <dbReference type="PROSITE" id="PS50280"/>
    </source>
</evidence>
<evidence type="ECO:0000313" key="17">
    <source>
        <dbReference type="EMBL" id="KAK0711925.1"/>
    </source>
</evidence>
<keyword evidence="6" id="KW-0158">Chromosome</keyword>
<dbReference type="InterPro" id="IPR001214">
    <property type="entry name" value="SET_dom"/>
</dbReference>
<dbReference type="EMBL" id="JAUKUA010000005">
    <property type="protein sequence ID" value="KAK0711925.1"/>
    <property type="molecule type" value="Genomic_DNA"/>
</dbReference>
<dbReference type="InterPro" id="IPR039977">
    <property type="entry name" value="Suv4-20/Set9"/>
</dbReference>
<dbReference type="Pfam" id="PF00856">
    <property type="entry name" value="SET"/>
    <property type="match status" value="1"/>
</dbReference>
<dbReference type="InterPro" id="IPR041938">
    <property type="entry name" value="Hist-Lys_N-MTase_N"/>
</dbReference>
<evidence type="ECO:0000256" key="6">
    <source>
        <dbReference type="ARBA" id="ARBA00022454"/>
    </source>
</evidence>
<sequence length="707" mass="78189">MPRPAGPVAKRQRLTLNQLAAYDDILTDALVDHAYYWTSIPKNRPSYHPSRHIREEDVAKIIQDHLIVKPEFAVAEEKLLETDGLRKFYTGLKTPKEKEDFKAHLRRYMSIYLADCPFEVNATNRYTIFTVEASITARRFIKSNETIKYLSGIQVVITPKEDAELSRRKKDFSLVVSSRSKSTSLFMGPARFANHDCEANARLVTRGQAGIEIISNRDIEVGEEITVSYSDSYFGDDNCECLCQTCENNLVNGWKPTDGSLSIKKSIEEDVVGAAMPYSLRRRRRDESIAGAPSRTPSVTPDIRPRVPKSRPSKKLLGDRASTTDSAAPEDLPSVELTQKRKRNVSALDTPPITPAKRQKTSHYEVPSIPLGSASSRGSSVAESSQVSMLSEVDTGSLTEVTSPEADSPSPAALSPDLTPSKQPAEVLKREEGINEVDVQQIPQISIEVPGLTSSPIPTIETALHSQDLSSASTKAEENVTVLPATDAVMNESLEPTPEIPSISLPDAIHVDSPENVGDDDEAAPSKAPETHSMEPPATPISTAKPKAGGKSTARERVPGDYTLTPLLLSEPMTAWIICTNCKVAFVQKDAYYTRANCPRCERHSKLYGYIWPKTEPAGKWDKEERILDHREVNRFLGSEKEAEIRGRKHWKQRLGTGKDGMQQDEEESSEMRGRSRARDSHDDVSSASSLRRSGRVRKATAKIVGE</sequence>
<evidence type="ECO:0000256" key="12">
    <source>
        <dbReference type="ARBA" id="ARBA00024057"/>
    </source>
</evidence>
<keyword evidence="18" id="KW-1185">Reference proteome</keyword>
<dbReference type="GO" id="GO:0140943">
    <property type="term" value="F:histone H4K20 trimethyltransferase activity"/>
    <property type="evidence" value="ECO:0007669"/>
    <property type="project" value="UniProtKB-EC"/>
</dbReference>
<evidence type="ECO:0000256" key="11">
    <source>
        <dbReference type="ARBA" id="ARBA00023242"/>
    </source>
</evidence>
<evidence type="ECO:0000256" key="14">
    <source>
        <dbReference type="ARBA" id="ARBA00048081"/>
    </source>
</evidence>
<reference evidence="17" key="1">
    <citation type="submission" date="2023-06" db="EMBL/GenBank/DDBJ databases">
        <title>Genome-scale phylogeny and comparative genomics of the fungal order Sordariales.</title>
        <authorList>
            <consortium name="Lawrence Berkeley National Laboratory"/>
            <person name="Hensen N."/>
            <person name="Bonometti L."/>
            <person name="Westerberg I."/>
            <person name="Brannstrom I.O."/>
            <person name="Guillou S."/>
            <person name="Cros-Aarteil S."/>
            <person name="Calhoun S."/>
            <person name="Haridas S."/>
            <person name="Kuo A."/>
            <person name="Mondo S."/>
            <person name="Pangilinan J."/>
            <person name="Riley R."/>
            <person name="Labutti K."/>
            <person name="Andreopoulos B."/>
            <person name="Lipzen A."/>
            <person name="Chen C."/>
            <person name="Yanf M."/>
            <person name="Daum C."/>
            <person name="Ng V."/>
            <person name="Clum A."/>
            <person name="Steindorff A."/>
            <person name="Ohm R."/>
            <person name="Martin F."/>
            <person name="Silar P."/>
            <person name="Natvig D."/>
            <person name="Lalanne C."/>
            <person name="Gautier V."/>
            <person name="Ament-Velasquez S.L."/>
            <person name="Kruys A."/>
            <person name="Hutchinson M.I."/>
            <person name="Powell A.J."/>
            <person name="Barry K."/>
            <person name="Miller A.N."/>
            <person name="Grigoriev I.V."/>
            <person name="Debuchy R."/>
            <person name="Gladieux P."/>
            <person name="Thoren M.H."/>
            <person name="Johannesson H."/>
        </authorList>
    </citation>
    <scope>NUCLEOTIDE SEQUENCE</scope>
    <source>
        <strain evidence="17">SMH4607-1</strain>
    </source>
</reference>
<keyword evidence="10" id="KW-0156">Chromatin regulator</keyword>
<dbReference type="GO" id="GO:0032259">
    <property type="term" value="P:methylation"/>
    <property type="evidence" value="ECO:0007669"/>
    <property type="project" value="UniProtKB-KW"/>
</dbReference>
<name>A0AA40A9W1_9PEZI</name>
<keyword evidence="7" id="KW-0489">Methyltransferase</keyword>
<feature type="region of interest" description="Disordered" evidence="15">
    <location>
        <begin position="647"/>
        <end position="707"/>
    </location>
</feature>
<evidence type="ECO:0000256" key="15">
    <source>
        <dbReference type="SAM" id="MobiDB-lite"/>
    </source>
</evidence>
<feature type="domain" description="SET" evidence="16">
    <location>
        <begin position="116"/>
        <end position="230"/>
    </location>
</feature>
<gene>
    <name evidence="17" type="ORF">B0H67DRAFT_492667</name>
</gene>
<dbReference type="PANTHER" id="PTHR12977">
    <property type="entry name" value="SUPPRESSOR OF VARIEGATION 4-20-RELATED"/>
    <property type="match status" value="1"/>
</dbReference>
<accession>A0AA40A9W1</accession>
<feature type="region of interest" description="Disordered" evidence="15">
    <location>
        <begin position="496"/>
        <end position="558"/>
    </location>
</feature>
<evidence type="ECO:0000313" key="18">
    <source>
        <dbReference type="Proteomes" id="UP001172102"/>
    </source>
</evidence>
<evidence type="ECO:0000256" key="4">
    <source>
        <dbReference type="ARBA" id="ARBA00014232"/>
    </source>
</evidence>
<evidence type="ECO:0000256" key="8">
    <source>
        <dbReference type="ARBA" id="ARBA00022679"/>
    </source>
</evidence>
<feature type="region of interest" description="Disordered" evidence="15">
    <location>
        <begin position="283"/>
        <end position="425"/>
    </location>
</feature>
<proteinExistence type="predicted"/>
<comment type="function">
    <text evidence="1">Histone methyltransferase that trimethylates 'Lys-20' of histone H4 to form H4K20me3.</text>
</comment>
<dbReference type="CDD" id="cd10524">
    <property type="entry name" value="SET_Suv4-20-like"/>
    <property type="match status" value="1"/>
</dbReference>
<evidence type="ECO:0000256" key="5">
    <source>
        <dbReference type="ARBA" id="ARBA00015413"/>
    </source>
</evidence>